<accession>A0ABN4CFL1</accession>
<dbReference type="Pfam" id="PF08592">
    <property type="entry name" value="Anthrone_oxy"/>
    <property type="match status" value="1"/>
</dbReference>
<keyword evidence="1" id="KW-0472">Membrane</keyword>
<evidence type="ECO:0000256" key="1">
    <source>
        <dbReference type="SAM" id="Phobius"/>
    </source>
</evidence>
<protein>
    <recommendedName>
        <fullName evidence="4">DUF1772 domain-containing protein</fullName>
    </recommendedName>
</protein>
<keyword evidence="1" id="KW-1133">Transmembrane helix</keyword>
<feature type="transmembrane region" description="Helical" evidence="1">
    <location>
        <begin position="125"/>
        <end position="144"/>
    </location>
</feature>
<evidence type="ECO:0008006" key="4">
    <source>
        <dbReference type="Google" id="ProtNLM"/>
    </source>
</evidence>
<organism evidence="2 3">
    <name type="scientific">Corynebacterium casei LMG S-19264</name>
    <dbReference type="NCBI Taxonomy" id="1285583"/>
    <lineage>
        <taxon>Bacteria</taxon>
        <taxon>Bacillati</taxon>
        <taxon>Actinomycetota</taxon>
        <taxon>Actinomycetes</taxon>
        <taxon>Mycobacteriales</taxon>
        <taxon>Corynebacteriaceae</taxon>
        <taxon>Corynebacterium</taxon>
    </lineage>
</organism>
<evidence type="ECO:0000313" key="2">
    <source>
        <dbReference type="EMBL" id="AHI20423.1"/>
    </source>
</evidence>
<proteinExistence type="predicted"/>
<dbReference type="InterPro" id="IPR013901">
    <property type="entry name" value="Anthrone_oxy"/>
</dbReference>
<sequence length="145" mass="15836">MSWIAVLTILVAGFFGPAEFASFAFVHPVIRKLDPDNQLLFEKGLLKTFGRVMPIGMTLGVILGIALAIDHTNYFTISAAIALVVALIVTIFGNVPINAQTGRITETTATKEFITMRRRWDKYQLVRGSLQVIGFVLVVLGVAIS</sequence>
<dbReference type="EMBL" id="CP004350">
    <property type="protein sequence ID" value="AHI20423.1"/>
    <property type="molecule type" value="Genomic_DNA"/>
</dbReference>
<dbReference type="RefSeq" id="WP_006822843.1">
    <property type="nucleotide sequence ID" value="NZ_CP004350.1"/>
</dbReference>
<name>A0ABN4CFL1_9CORY</name>
<keyword evidence="1" id="KW-0812">Transmembrane</keyword>
<reference evidence="3" key="1">
    <citation type="submission" date="2013-02" db="EMBL/GenBank/DDBJ databases">
        <title>The complete genome sequence of Corynebacterium casei LMG S-19264 (=DSM 44701).</title>
        <authorList>
            <person name="Ruckert C."/>
            <person name="Albersmeier A."/>
            <person name="Kalinowski J."/>
        </authorList>
    </citation>
    <scope>NUCLEOTIDE SEQUENCE [LARGE SCALE GENOMIC DNA]</scope>
    <source>
        <strain evidence="3">LMG S-19264</strain>
    </source>
</reference>
<keyword evidence="3" id="KW-1185">Reference proteome</keyword>
<evidence type="ECO:0000313" key="3">
    <source>
        <dbReference type="Proteomes" id="UP000019226"/>
    </source>
</evidence>
<feature type="transmembrane region" description="Helical" evidence="1">
    <location>
        <begin position="48"/>
        <end position="67"/>
    </location>
</feature>
<dbReference type="GeneID" id="82877988"/>
<dbReference type="Proteomes" id="UP000019226">
    <property type="component" value="Chromosome"/>
</dbReference>
<feature type="transmembrane region" description="Helical" evidence="1">
    <location>
        <begin position="74"/>
        <end position="93"/>
    </location>
</feature>
<gene>
    <name evidence="2" type="ORF">CCASEI_09310</name>
</gene>